<evidence type="ECO:0000313" key="9">
    <source>
        <dbReference type="EMBL" id="ANY20774.1"/>
    </source>
</evidence>
<dbReference type="GO" id="GO:0005886">
    <property type="term" value="C:plasma membrane"/>
    <property type="evidence" value="ECO:0007669"/>
    <property type="project" value="UniProtKB-SubCell"/>
</dbReference>
<feature type="transmembrane region" description="Helical" evidence="8">
    <location>
        <begin position="113"/>
        <end position="137"/>
    </location>
</feature>
<accession>A0A1B2AF54</accession>
<evidence type="ECO:0000313" key="10">
    <source>
        <dbReference type="Proteomes" id="UP000092932"/>
    </source>
</evidence>
<protein>
    <submittedName>
        <fullName evidence="9">Transmembrane exosortase (Exosortase_EpsH)</fullName>
    </submittedName>
</protein>
<evidence type="ECO:0000256" key="8">
    <source>
        <dbReference type="SAM" id="Phobius"/>
    </source>
</evidence>
<dbReference type="NCBIfam" id="TIGR04178">
    <property type="entry name" value="exo_archaeo"/>
    <property type="match status" value="1"/>
</dbReference>
<evidence type="ECO:0000256" key="7">
    <source>
        <dbReference type="ARBA" id="ARBA00023136"/>
    </source>
</evidence>
<dbReference type="AlphaFoldDB" id="A0A1B2AF54"/>
<gene>
    <name evidence="9" type="ORF">A6F68_02274</name>
</gene>
<evidence type="ECO:0000256" key="3">
    <source>
        <dbReference type="ARBA" id="ARBA00022670"/>
    </source>
</evidence>
<feature type="transmembrane region" description="Helical" evidence="8">
    <location>
        <begin position="310"/>
        <end position="329"/>
    </location>
</feature>
<keyword evidence="7 8" id="KW-0472">Membrane</keyword>
<dbReference type="GO" id="GO:0006508">
    <property type="term" value="P:proteolysis"/>
    <property type="evidence" value="ECO:0007669"/>
    <property type="project" value="UniProtKB-KW"/>
</dbReference>
<dbReference type="InterPro" id="IPR026392">
    <property type="entry name" value="Exo/Archaeosortase_dom"/>
</dbReference>
<evidence type="ECO:0000256" key="6">
    <source>
        <dbReference type="ARBA" id="ARBA00022989"/>
    </source>
</evidence>
<dbReference type="InterPro" id="IPR017540">
    <property type="entry name" value="Exosortase-1"/>
</dbReference>
<name>A0A1B2AF54_9SPHN</name>
<keyword evidence="2" id="KW-1003">Cell membrane</keyword>
<dbReference type="STRING" id="692370.A6F68_02274"/>
<evidence type="ECO:0000256" key="5">
    <source>
        <dbReference type="ARBA" id="ARBA00022801"/>
    </source>
</evidence>
<dbReference type="NCBIfam" id="TIGR02602">
    <property type="entry name" value="8TM_EpsH"/>
    <property type="match status" value="1"/>
</dbReference>
<reference evidence="9 10" key="1">
    <citation type="submission" date="2016-07" db="EMBL/GenBank/DDBJ databases">
        <title>Complete genome sequence of Altererythrobacter dongtanensis KCTC 22672, a type strain with esterase isolated from tidal flat.</title>
        <authorList>
            <person name="Cheng H."/>
            <person name="Wu Y.-H."/>
            <person name="Zhou P."/>
            <person name="Huo Y.-Y."/>
            <person name="Wang C.-S."/>
            <person name="Xu X.-W."/>
        </authorList>
    </citation>
    <scope>NUCLEOTIDE SEQUENCE [LARGE SCALE GENOMIC DNA]</scope>
    <source>
        <strain evidence="9 10">KCTC 22672</strain>
    </source>
</reference>
<feature type="transmembrane region" description="Helical" evidence="8">
    <location>
        <begin position="80"/>
        <end position="101"/>
    </location>
</feature>
<dbReference type="Pfam" id="PF09721">
    <property type="entry name" value="Exosortase_EpsH"/>
    <property type="match status" value="1"/>
</dbReference>
<dbReference type="KEGG" id="ado:A6F68_02274"/>
<dbReference type="InterPro" id="IPR013426">
    <property type="entry name" value="EpsH-like"/>
</dbReference>
<organism evidence="9 10">
    <name type="scientific">Tsuneonella dongtanensis</name>
    <dbReference type="NCBI Taxonomy" id="692370"/>
    <lineage>
        <taxon>Bacteria</taxon>
        <taxon>Pseudomonadati</taxon>
        <taxon>Pseudomonadota</taxon>
        <taxon>Alphaproteobacteria</taxon>
        <taxon>Sphingomonadales</taxon>
        <taxon>Erythrobacteraceae</taxon>
        <taxon>Tsuneonella</taxon>
    </lineage>
</organism>
<feature type="transmembrane region" description="Helical" evidence="8">
    <location>
        <begin position="51"/>
        <end position="68"/>
    </location>
</feature>
<dbReference type="Proteomes" id="UP000092932">
    <property type="component" value="Chromosome"/>
</dbReference>
<dbReference type="PATRIC" id="fig|692370.5.peg.2287"/>
<dbReference type="InterPro" id="IPR019127">
    <property type="entry name" value="Exosortase"/>
</dbReference>
<keyword evidence="3" id="KW-0645">Protease</keyword>
<keyword evidence="10" id="KW-1185">Reference proteome</keyword>
<dbReference type="EMBL" id="CP016591">
    <property type="protein sequence ID" value="ANY20774.1"/>
    <property type="molecule type" value="Genomic_DNA"/>
</dbReference>
<feature type="transmembrane region" description="Helical" evidence="8">
    <location>
        <begin position="219"/>
        <end position="239"/>
    </location>
</feature>
<evidence type="ECO:0000256" key="1">
    <source>
        <dbReference type="ARBA" id="ARBA00004651"/>
    </source>
</evidence>
<evidence type="ECO:0000256" key="4">
    <source>
        <dbReference type="ARBA" id="ARBA00022692"/>
    </source>
</evidence>
<evidence type="ECO:0000256" key="2">
    <source>
        <dbReference type="ARBA" id="ARBA00022475"/>
    </source>
</evidence>
<dbReference type="GO" id="GO:0008233">
    <property type="term" value="F:peptidase activity"/>
    <property type="evidence" value="ECO:0007669"/>
    <property type="project" value="UniProtKB-KW"/>
</dbReference>
<keyword evidence="5" id="KW-0378">Hydrolase</keyword>
<dbReference type="OrthoDB" id="9797363at2"/>
<dbReference type="NCBIfam" id="TIGR03109">
    <property type="entry name" value="exosort_XrtA"/>
    <property type="match status" value="1"/>
</dbReference>
<feature type="transmembrane region" description="Helical" evidence="8">
    <location>
        <begin position="20"/>
        <end position="39"/>
    </location>
</feature>
<proteinExistence type="predicted"/>
<keyword evidence="4 8" id="KW-0812">Transmembrane</keyword>
<sequence length="330" mass="35317">MRRDLAVAPALAGLPPWTAVALRIAAAWAVLFIVTFPEWRAMAHQWWNIDTYNHVLLVPPILAWLVWLRRDELAQLAPRSWSPGLAWLGAGLLVCLAGRAADINLVAQAGALMAFQGAVLGLVGLRAALVMALPLAYSAFLVPFGDELIPALQHLTARITIALTQLSGIPLLADGLTIDTPGGKFVVAEECSGVKFLVAMIALAVLAGWTGFTRWRPRILLVAGAALVSILANGLRAWGTIYVAQWVGAERAGSFDHIVYGWVFFAIVIVMVLGVAWRYFDREPGEAGFSAAQVEVEPIVRLDQFAMSNAAAMAGIAFLAMAFAALGALV</sequence>
<feature type="transmembrane region" description="Helical" evidence="8">
    <location>
        <begin position="259"/>
        <end position="280"/>
    </location>
</feature>
<keyword evidence="6 8" id="KW-1133">Transmembrane helix</keyword>
<comment type="subcellular location">
    <subcellularLocation>
        <location evidence="1">Cell membrane</location>
        <topology evidence="1">Multi-pass membrane protein</topology>
    </subcellularLocation>
</comment>
<feature type="transmembrane region" description="Helical" evidence="8">
    <location>
        <begin position="194"/>
        <end position="212"/>
    </location>
</feature>